<dbReference type="AlphaFoldDB" id="A0A832RCL5"/>
<dbReference type="Pfam" id="PF18895">
    <property type="entry name" value="T4SS_pilin"/>
    <property type="match status" value="1"/>
</dbReference>
<feature type="transmembrane region" description="Helical" evidence="1">
    <location>
        <begin position="76"/>
        <end position="98"/>
    </location>
</feature>
<feature type="transmembrane region" description="Helical" evidence="1">
    <location>
        <begin position="37"/>
        <end position="55"/>
    </location>
</feature>
<keyword evidence="1" id="KW-0812">Transmembrane</keyword>
<organism evidence="2 3">
    <name type="scientific">Candidatus Dojkabacteria bacterium</name>
    <dbReference type="NCBI Taxonomy" id="2099670"/>
    <lineage>
        <taxon>Bacteria</taxon>
        <taxon>Candidatus Dojkabacteria</taxon>
    </lineage>
</organism>
<evidence type="ECO:0000256" key="1">
    <source>
        <dbReference type="SAM" id="Phobius"/>
    </source>
</evidence>
<sequence>MGEGGIDTGSLFSSSKWLIKLPGSSVDDVVSAKVVPFLNWAIVLSGLVAVIMIVYGGYTFITSAGNPEKVEKGRNVLVAAIIGMIIVFLARVIVELVIDTLKEKGSF</sequence>
<dbReference type="InterPro" id="IPR043993">
    <property type="entry name" value="T4SS_pilin"/>
</dbReference>
<proteinExistence type="predicted"/>
<gene>
    <name evidence="2" type="ORF">GX533_02705</name>
</gene>
<protein>
    <submittedName>
        <fullName evidence="2">Uncharacterized protein</fullName>
    </submittedName>
</protein>
<keyword evidence="1" id="KW-0472">Membrane</keyword>
<accession>A0A832RCL5</accession>
<dbReference type="EMBL" id="DUTP01000005">
    <property type="protein sequence ID" value="HHX99559.1"/>
    <property type="molecule type" value="Genomic_DNA"/>
</dbReference>
<reference evidence="2 3" key="1">
    <citation type="journal article" date="2020" name="Biotechnol. Biofuels">
        <title>New insights from the biogas microbiome by comprehensive genome-resolved metagenomics of nearly 1600 species originating from multiple anaerobic digesters.</title>
        <authorList>
            <person name="Campanaro S."/>
            <person name="Treu L."/>
            <person name="Rodriguez-R L.M."/>
            <person name="Kovalovszki A."/>
            <person name="Ziels R.M."/>
            <person name="Maus I."/>
            <person name="Zhu X."/>
            <person name="Kougias P.G."/>
            <person name="Basile A."/>
            <person name="Luo G."/>
            <person name="Schluter A."/>
            <person name="Konstantinidis K.T."/>
            <person name="Angelidaki I."/>
        </authorList>
    </citation>
    <scope>NUCLEOTIDE SEQUENCE [LARGE SCALE GENOMIC DNA]</scope>
    <source>
        <strain evidence="2">AS05jafATM_89</strain>
    </source>
</reference>
<name>A0A832RCL5_9BACT</name>
<evidence type="ECO:0000313" key="2">
    <source>
        <dbReference type="EMBL" id="HHX99559.1"/>
    </source>
</evidence>
<dbReference type="Proteomes" id="UP000576550">
    <property type="component" value="Unassembled WGS sequence"/>
</dbReference>
<comment type="caution">
    <text evidence="2">The sequence shown here is derived from an EMBL/GenBank/DDBJ whole genome shotgun (WGS) entry which is preliminary data.</text>
</comment>
<evidence type="ECO:0000313" key="3">
    <source>
        <dbReference type="Proteomes" id="UP000576550"/>
    </source>
</evidence>
<keyword evidence="1" id="KW-1133">Transmembrane helix</keyword>